<keyword evidence="3" id="KW-1185">Reference proteome</keyword>
<gene>
    <name evidence="2" type="ORF">LuPra_05107</name>
</gene>
<dbReference type="KEGG" id="abac:LuPra_05107"/>
<proteinExistence type="predicted"/>
<dbReference type="PANTHER" id="PTHR21666">
    <property type="entry name" value="PEPTIDASE-RELATED"/>
    <property type="match status" value="1"/>
</dbReference>
<feature type="domain" description="M23ase beta-sheet core" evidence="1">
    <location>
        <begin position="36"/>
        <end position="130"/>
    </location>
</feature>
<dbReference type="InterPro" id="IPR016047">
    <property type="entry name" value="M23ase_b-sheet_dom"/>
</dbReference>
<dbReference type="GO" id="GO:0004222">
    <property type="term" value="F:metalloendopeptidase activity"/>
    <property type="evidence" value="ECO:0007669"/>
    <property type="project" value="TreeGrafter"/>
</dbReference>
<dbReference type="AlphaFoldDB" id="A0A143PTD0"/>
<evidence type="ECO:0000259" key="1">
    <source>
        <dbReference type="Pfam" id="PF01551"/>
    </source>
</evidence>
<dbReference type="CDD" id="cd12797">
    <property type="entry name" value="M23_peptidase"/>
    <property type="match status" value="1"/>
</dbReference>
<accession>A0A143PTD0</accession>
<dbReference type="EMBL" id="CP015136">
    <property type="protein sequence ID" value="AMY11842.1"/>
    <property type="molecule type" value="Genomic_DNA"/>
</dbReference>
<dbReference type="SUPFAM" id="SSF51261">
    <property type="entry name" value="Duplicated hybrid motif"/>
    <property type="match status" value="1"/>
</dbReference>
<dbReference type="OrthoDB" id="9810477at2"/>
<protein>
    <submittedName>
        <fullName evidence="2">Glycyl-glycine endopeptidase ALE-1</fullName>
        <ecNumber evidence="2">3.4.24.75</ecNumber>
    </submittedName>
</protein>
<sequence length="276" mass="29880">MAVEGRILTRAALIALVLSAGCTGAARLSLTSSPYSHEGIDIFAPRGTPVVAVTDGIAHIDTNGLGGNVVWLRTGLIGATRYYYAHLDRWAIDGSVRVREGDVLGYVGNTGNARTTSPHLHFGVYEEGAIDPAPFLAPDENLRRTVVEPTLLGTLVRTRSGRTPLLTGPLAGSAERGLLEPSSIARRLGVSGAWHRLRLPDGTVGYVRENSVVSAEPSLRRRRLAEPLALRESPLSDAAVMTTLERGTDVEVFGHFREFDFVRSREGFVGWAEMRR</sequence>
<reference evidence="2 3" key="1">
    <citation type="journal article" date="2016" name="Genome Announc.">
        <title>First Complete Genome Sequence of a Subdivision 6 Acidobacterium Strain.</title>
        <authorList>
            <person name="Huang S."/>
            <person name="Vieira S."/>
            <person name="Bunk B."/>
            <person name="Riedel T."/>
            <person name="Sproer C."/>
            <person name="Overmann J."/>
        </authorList>
    </citation>
    <scope>NUCLEOTIDE SEQUENCE [LARGE SCALE GENOMIC DNA]</scope>
    <source>
        <strain evidence="3">DSM 100886 HEG_-6_39</strain>
    </source>
</reference>
<dbReference type="STRING" id="1855912.LuPra_05107"/>
<reference evidence="3" key="2">
    <citation type="submission" date="2016-04" db="EMBL/GenBank/DDBJ databases">
        <title>First Complete Genome Sequence of a Subdivision 6 Acidobacterium.</title>
        <authorList>
            <person name="Huang S."/>
            <person name="Vieira S."/>
            <person name="Bunk B."/>
            <person name="Riedel T."/>
            <person name="Sproeer C."/>
            <person name="Overmann J."/>
        </authorList>
    </citation>
    <scope>NUCLEOTIDE SEQUENCE [LARGE SCALE GENOMIC DNA]</scope>
    <source>
        <strain evidence="3">DSM 100886 HEG_-6_39</strain>
    </source>
</reference>
<dbReference type="Gene3D" id="2.70.70.10">
    <property type="entry name" value="Glucose Permease (Domain IIA)"/>
    <property type="match status" value="1"/>
</dbReference>
<evidence type="ECO:0000313" key="3">
    <source>
        <dbReference type="Proteomes" id="UP000076079"/>
    </source>
</evidence>
<evidence type="ECO:0000313" key="2">
    <source>
        <dbReference type="EMBL" id="AMY11842.1"/>
    </source>
</evidence>
<dbReference type="PANTHER" id="PTHR21666:SF268">
    <property type="entry name" value="PEPTIDASE M23 DOMAIN-CONTAINING PROTEIN"/>
    <property type="match status" value="1"/>
</dbReference>
<keyword evidence="2" id="KW-0378">Hydrolase</keyword>
<dbReference type="InterPro" id="IPR050570">
    <property type="entry name" value="Cell_wall_metabolism_enzyme"/>
</dbReference>
<dbReference type="Proteomes" id="UP000076079">
    <property type="component" value="Chromosome"/>
</dbReference>
<dbReference type="EC" id="3.4.24.75" evidence="2"/>
<name>A0A143PTD0_LUTPR</name>
<dbReference type="InterPro" id="IPR011055">
    <property type="entry name" value="Dup_hybrid_motif"/>
</dbReference>
<dbReference type="PROSITE" id="PS51257">
    <property type="entry name" value="PROKAR_LIPOPROTEIN"/>
    <property type="match status" value="1"/>
</dbReference>
<organism evidence="2 3">
    <name type="scientific">Luteitalea pratensis</name>
    <dbReference type="NCBI Taxonomy" id="1855912"/>
    <lineage>
        <taxon>Bacteria</taxon>
        <taxon>Pseudomonadati</taxon>
        <taxon>Acidobacteriota</taxon>
        <taxon>Vicinamibacteria</taxon>
        <taxon>Vicinamibacterales</taxon>
        <taxon>Vicinamibacteraceae</taxon>
        <taxon>Luteitalea</taxon>
    </lineage>
</organism>
<dbReference type="Pfam" id="PF01551">
    <property type="entry name" value="Peptidase_M23"/>
    <property type="match status" value="1"/>
</dbReference>